<dbReference type="SUPFAM" id="SSF52540">
    <property type="entry name" value="P-loop containing nucleoside triphosphate hydrolases"/>
    <property type="match status" value="1"/>
</dbReference>
<dbReference type="EMBL" id="WUUT01000002">
    <property type="protein sequence ID" value="MXR51542.1"/>
    <property type="molecule type" value="Genomic_DNA"/>
</dbReference>
<dbReference type="Proteomes" id="UP000466535">
    <property type="component" value="Unassembled WGS sequence"/>
</dbReference>
<proteinExistence type="predicted"/>
<evidence type="ECO:0000256" key="1">
    <source>
        <dbReference type="ARBA" id="ARBA00022723"/>
    </source>
</evidence>
<dbReference type="OrthoDB" id="8297at2157"/>
<dbReference type="CDD" id="cd02037">
    <property type="entry name" value="Mrp_NBP35"/>
    <property type="match status" value="1"/>
</dbReference>
<evidence type="ECO:0000256" key="6">
    <source>
        <dbReference type="SAM" id="MobiDB-lite"/>
    </source>
</evidence>
<dbReference type="InterPro" id="IPR044304">
    <property type="entry name" value="NUBPL-like"/>
</dbReference>
<keyword evidence="4" id="KW-0408">Iron</keyword>
<dbReference type="PANTHER" id="PTHR42961:SF2">
    <property type="entry name" value="IRON-SULFUR PROTEIN NUBPL"/>
    <property type="match status" value="1"/>
</dbReference>
<dbReference type="GO" id="GO:0046872">
    <property type="term" value="F:metal ion binding"/>
    <property type="evidence" value="ECO:0007669"/>
    <property type="project" value="UniProtKB-KW"/>
</dbReference>
<dbReference type="GO" id="GO:0016226">
    <property type="term" value="P:iron-sulfur cluster assembly"/>
    <property type="evidence" value="ECO:0007669"/>
    <property type="project" value="InterPro"/>
</dbReference>
<evidence type="ECO:0000256" key="4">
    <source>
        <dbReference type="ARBA" id="ARBA00023004"/>
    </source>
</evidence>
<accession>A0A6B0T8A6</accession>
<dbReference type="SUPFAM" id="SSF117916">
    <property type="entry name" value="Fe-S cluster assembly (FSCA) domain-like"/>
    <property type="match status" value="1"/>
</dbReference>
<comment type="caution">
    <text evidence="7">The sequence shown here is derived from an EMBL/GenBank/DDBJ whole genome shotgun (WGS) entry which is preliminary data.</text>
</comment>
<evidence type="ECO:0000313" key="8">
    <source>
        <dbReference type="Proteomes" id="UP000466535"/>
    </source>
</evidence>
<keyword evidence="1" id="KW-0479">Metal-binding</keyword>
<evidence type="ECO:0000256" key="3">
    <source>
        <dbReference type="ARBA" id="ARBA00022840"/>
    </source>
</evidence>
<protein>
    <submittedName>
        <fullName evidence="7">P-loop NTPase</fullName>
    </submittedName>
</protein>
<keyword evidence="3" id="KW-0067">ATP-binding</keyword>
<organism evidence="7 8">
    <name type="scientific">Halovenus carboxidivorans</name>
    <dbReference type="NCBI Taxonomy" id="2692199"/>
    <lineage>
        <taxon>Archaea</taxon>
        <taxon>Methanobacteriati</taxon>
        <taxon>Methanobacteriota</taxon>
        <taxon>Stenosarchaea group</taxon>
        <taxon>Halobacteria</taxon>
        <taxon>Halobacteriales</taxon>
        <taxon>Haloarculaceae</taxon>
        <taxon>Halovenus</taxon>
    </lineage>
</organism>
<dbReference type="Gene3D" id="3.40.50.300">
    <property type="entry name" value="P-loop containing nucleotide triphosphate hydrolases"/>
    <property type="match status" value="1"/>
</dbReference>
<dbReference type="GO" id="GO:0005524">
    <property type="term" value="F:ATP binding"/>
    <property type="evidence" value="ECO:0007669"/>
    <property type="project" value="UniProtKB-KW"/>
</dbReference>
<dbReference type="RefSeq" id="WP_159763661.1">
    <property type="nucleotide sequence ID" value="NZ_WUUT01000002.1"/>
</dbReference>
<keyword evidence="8" id="KW-1185">Reference proteome</keyword>
<keyword evidence="5" id="KW-0411">Iron-sulfur</keyword>
<reference evidence="7 8" key="1">
    <citation type="submission" date="2019-12" db="EMBL/GenBank/DDBJ databases">
        <title>Isolation and characterization of three novel carbon monoxide-oxidizing members of Halobacteria from salione crusts and soils.</title>
        <authorList>
            <person name="Myers M.R."/>
            <person name="King G.M."/>
        </authorList>
    </citation>
    <scope>NUCLEOTIDE SEQUENCE [LARGE SCALE GENOMIC DNA]</scope>
    <source>
        <strain evidence="7 8">WSH3</strain>
    </source>
</reference>
<keyword evidence="2" id="KW-0547">Nucleotide-binding</keyword>
<dbReference type="AlphaFoldDB" id="A0A6B0T8A6"/>
<dbReference type="InterPro" id="IPR034904">
    <property type="entry name" value="FSCA_dom_sf"/>
</dbReference>
<evidence type="ECO:0000256" key="5">
    <source>
        <dbReference type="ARBA" id="ARBA00023014"/>
    </source>
</evidence>
<evidence type="ECO:0000313" key="7">
    <source>
        <dbReference type="EMBL" id="MXR51542.1"/>
    </source>
</evidence>
<dbReference type="Pfam" id="PF10609">
    <property type="entry name" value="ParA"/>
    <property type="match status" value="1"/>
</dbReference>
<dbReference type="GO" id="GO:0051539">
    <property type="term" value="F:4 iron, 4 sulfur cluster binding"/>
    <property type="evidence" value="ECO:0007669"/>
    <property type="project" value="TreeGrafter"/>
</dbReference>
<dbReference type="PANTHER" id="PTHR42961">
    <property type="entry name" value="IRON-SULFUR PROTEIN NUBPL"/>
    <property type="match status" value="1"/>
</dbReference>
<dbReference type="InterPro" id="IPR033756">
    <property type="entry name" value="YlxH/NBP35"/>
</dbReference>
<dbReference type="InterPro" id="IPR019591">
    <property type="entry name" value="Mrp/NBP35_ATP-bd"/>
</dbReference>
<gene>
    <name evidence="7" type="ORF">GRX03_07985</name>
</gene>
<dbReference type="InterPro" id="IPR027417">
    <property type="entry name" value="P-loop_NTPase"/>
</dbReference>
<sequence length="408" mass="43110">MATSGPPPEPFQEIELPDGSNPISKGVVQRVRREDGTIFVDITIDGLGDNLKERIVQQLRGAALSLPDAEHVRIQPVDHADKDVELPEAEHVIAVASAKGGVGKTTISVALARTLAARGHKVGLFDADIYGPNVPHLLEDVEGPVLQNDLGQPVPLETEGIQMLSPGVVGGEAPTARRGAIAYGAMENLLGQGAWEDRDIMIIDMPAGSDDVAGALLEHVPVDGSVLVTTPFDASIDDTQRTLDLFEENGVTPIAAVENMSTYECDCCGEENDLFDDTVDLDVPTLHRLPFDRELQRNPGGKGGHEALTGVADSVEEFVDEVLGAIPESAVDLRSLPPENQVRQLSAELALADPDETVEAVVEDPTAVLDDLEADAGEMLGGVDTAQGGTTGVVLELSRARTEPQATS</sequence>
<feature type="compositionally biased region" description="Pro residues" evidence="6">
    <location>
        <begin position="1"/>
        <end position="10"/>
    </location>
</feature>
<dbReference type="GO" id="GO:0140663">
    <property type="term" value="F:ATP-dependent FeS chaperone activity"/>
    <property type="evidence" value="ECO:0007669"/>
    <property type="project" value="InterPro"/>
</dbReference>
<name>A0A6B0T8A6_9EURY</name>
<feature type="region of interest" description="Disordered" evidence="6">
    <location>
        <begin position="1"/>
        <end position="22"/>
    </location>
</feature>
<evidence type="ECO:0000256" key="2">
    <source>
        <dbReference type="ARBA" id="ARBA00022741"/>
    </source>
</evidence>